<dbReference type="GeneID" id="92958886"/>
<dbReference type="Proteomes" id="UP000564836">
    <property type="component" value="Plasmid pBb323S2a"/>
</dbReference>
<feature type="domain" description="Tc1-like transposase DDE" evidence="2">
    <location>
        <begin position="180"/>
        <end position="330"/>
    </location>
</feature>
<gene>
    <name evidence="4" type="ORF">G6321_00002570</name>
    <name evidence="3" type="ORF">G6321_53455</name>
</gene>
<evidence type="ECO:0000259" key="2">
    <source>
        <dbReference type="Pfam" id="PF13358"/>
    </source>
</evidence>
<dbReference type="EMBL" id="CP088278">
    <property type="protein sequence ID" value="UGX89631.1"/>
    <property type="molecule type" value="Genomic_DNA"/>
</dbReference>
<dbReference type="EMBL" id="JACBFH010000004">
    <property type="protein sequence ID" value="NYY96730.1"/>
    <property type="molecule type" value="Genomic_DNA"/>
</dbReference>
<dbReference type="RefSeq" id="WP_051110224.1">
    <property type="nucleotide sequence ID" value="NZ_CP049700.1"/>
</dbReference>
<dbReference type="Pfam" id="PF13565">
    <property type="entry name" value="HTH_32"/>
    <property type="match status" value="1"/>
</dbReference>
<dbReference type="NCBIfam" id="NF033545">
    <property type="entry name" value="transpos_IS630"/>
    <property type="match status" value="1"/>
</dbReference>
<keyword evidence="4" id="KW-0614">Plasmid</keyword>
<reference evidence="4 5" key="1">
    <citation type="journal article" date="2017" name="Syst. Appl. Microbiol.">
        <title>Soybeans inoculated with root zone soils of Canadian native legumes harbour diverse and novel Bradyrhizobium spp. that possess agricultural potential.</title>
        <authorList>
            <person name="Bromfield E.S.P."/>
            <person name="Cloutier S."/>
            <person name="Tambong J.T."/>
            <person name="Tran Thi T.V."/>
        </authorList>
    </citation>
    <scope>NUCLEOTIDE SEQUENCE [LARGE SCALE GENOMIC DNA]</scope>
    <source>
        <strain evidence="4 5">323S2</strain>
    </source>
</reference>
<reference evidence="4 5" key="3">
    <citation type="journal article" date="2022" name="Int. J. Syst. Evol. Microbiol.">
        <title>Strains of Bradyrhizobium barranii sp. nov. associated with legumes native to Canada are symbionts of soybeans and belong to different subspecies (subsp. barranii subsp. nov. and subsp. apii subsp. nov.) and symbiovars (sv. glycinearum and sv. septentrionale).</title>
        <authorList>
            <person name="Bromfield E.S.P."/>
            <person name="Cloutier S."/>
            <person name="Wasai-Hara S."/>
            <person name="Minamisawa K."/>
        </authorList>
    </citation>
    <scope>NUCLEOTIDE SEQUENCE [LARGE SCALE GENOMIC DNA]</scope>
    <source>
        <strain evidence="4 5">323S2</strain>
        <plasmid evidence="5">pBb323S2a</plasmid>
    </source>
</reference>
<dbReference type="InterPro" id="IPR038717">
    <property type="entry name" value="Tc1-like_DDE_dom"/>
</dbReference>
<evidence type="ECO:0000256" key="1">
    <source>
        <dbReference type="SAM" id="MobiDB-lite"/>
    </source>
</evidence>
<evidence type="ECO:0000313" key="4">
    <source>
        <dbReference type="EMBL" id="UGX89631.1"/>
    </source>
</evidence>
<evidence type="ECO:0000313" key="5">
    <source>
        <dbReference type="Proteomes" id="UP000564836"/>
    </source>
</evidence>
<name>A0A7Z0QLN0_9BRAD</name>
<sequence length="393" mass="45087">MNVRYRVELSQAEREELTAMLRGGKHAARKLKRAQILLAADIGSRDEEIARTVRVSTSTIYRTKRRFVEGNLDRALSEELRPGAERKLTGKEEALLVATACAKPPAGRRRWTLALLADAMVKLTDHDSLSGETVRRRLADNDLKPWRRDMWCIPHVDGEYVARMEDVLDLYAEAPDPERPLVCFDETPVQLIGEVRQPIPSEPGKRERYDYEYRRNGTVNLFVALDPHRAWRKVKVTERRTAVDYAHCMRELVDVHYPKAACIRVVQDNLSIHAPGALYQAFAPTEVRRILRRLEFHYTPKHASWLNMVEIEIGVLQGQCLGRRIDDPKCLKNEIAAWERQRNKARARINWMFTTNKARAKLGRAYPGTPKESKSLGRATSFTRPPFIDDAAA</sequence>
<dbReference type="InterPro" id="IPR047655">
    <property type="entry name" value="Transpos_IS630-like"/>
</dbReference>
<proteinExistence type="predicted"/>
<reference evidence="3" key="2">
    <citation type="submission" date="2020-06" db="EMBL/GenBank/DDBJ databases">
        <title>Whole Genome Sequence of Bradyrhizobium sp. Strain 323S2.</title>
        <authorList>
            <person name="Bromfield E.S.P."/>
        </authorList>
    </citation>
    <scope>NUCLEOTIDE SEQUENCE [LARGE SCALE GENOMIC DNA]</scope>
    <source>
        <strain evidence="3">323S2</strain>
    </source>
</reference>
<geneLocation type="plasmid" evidence="4 5">
    <name>pBb323S2a</name>
</geneLocation>
<accession>A0A7Z0QLN0</accession>
<dbReference type="Pfam" id="PF13358">
    <property type="entry name" value="DDE_3"/>
    <property type="match status" value="1"/>
</dbReference>
<dbReference type="InterPro" id="IPR009057">
    <property type="entry name" value="Homeodomain-like_sf"/>
</dbReference>
<dbReference type="AlphaFoldDB" id="A0A7Z0QLN0"/>
<evidence type="ECO:0000313" key="3">
    <source>
        <dbReference type="EMBL" id="NYY96730.1"/>
    </source>
</evidence>
<feature type="region of interest" description="Disordered" evidence="1">
    <location>
        <begin position="364"/>
        <end position="393"/>
    </location>
</feature>
<organism evidence="3">
    <name type="scientific">Bradyrhizobium barranii subsp. barranii</name>
    <dbReference type="NCBI Taxonomy" id="2823807"/>
    <lineage>
        <taxon>Bacteria</taxon>
        <taxon>Pseudomonadati</taxon>
        <taxon>Pseudomonadota</taxon>
        <taxon>Alphaproteobacteria</taxon>
        <taxon>Hyphomicrobiales</taxon>
        <taxon>Nitrobacteraceae</taxon>
        <taxon>Bradyrhizobium</taxon>
        <taxon>Bradyrhizobium barranii</taxon>
    </lineage>
</organism>
<protein>
    <submittedName>
        <fullName evidence="3">IS630 family transposase</fullName>
    </submittedName>
</protein>
<dbReference type="SUPFAM" id="SSF46689">
    <property type="entry name" value="Homeodomain-like"/>
    <property type="match status" value="1"/>
</dbReference>